<dbReference type="EMBL" id="CP002831">
    <property type="protein sequence ID" value="AFC25979.1"/>
    <property type="molecule type" value="Genomic_DNA"/>
</dbReference>
<reference evidence="2 3" key="1">
    <citation type="journal article" date="2012" name="Stand. Genomic Sci.">
        <title>Complete genome sequencing and analysis of Saprospira grandis str. Lewin, a predatory marine bacterium.</title>
        <authorList>
            <person name="Saw J.H."/>
            <person name="Yuryev A."/>
            <person name="Kanbe M."/>
            <person name="Hou S."/>
            <person name="Young A.G."/>
            <person name="Aizawa S."/>
            <person name="Alam M."/>
        </authorList>
    </citation>
    <scope>NUCLEOTIDE SEQUENCE [LARGE SCALE GENOMIC DNA]</scope>
    <source>
        <strain evidence="2 3">Lewin</strain>
    </source>
</reference>
<organism evidence="2 3">
    <name type="scientific">Saprospira grandis (strain Lewin)</name>
    <dbReference type="NCBI Taxonomy" id="984262"/>
    <lineage>
        <taxon>Bacteria</taxon>
        <taxon>Pseudomonadati</taxon>
        <taxon>Bacteroidota</taxon>
        <taxon>Saprospiria</taxon>
        <taxon>Saprospirales</taxon>
        <taxon>Saprospiraceae</taxon>
        <taxon>Saprospira</taxon>
    </lineage>
</organism>
<dbReference type="InterPro" id="IPR032466">
    <property type="entry name" value="Metal_Hydrolase"/>
</dbReference>
<name>H6KZX2_SAPGL</name>
<sequence length="550" mass="62622">MRNTIGFLLFFLPLFLLAQTEEEEQANPPLQLGQFYADIHINSSSKPYNSRTGDMDYTIWEPIFHDCGYDRSSQMMQALGPYLPKYSQAHFAALAQGRSRLSCMALSPVERPLINGSSFYNDRNKKATVSCMTGIVANQLFLRQKEMDYFADLLGNIEYLQRFEGEKSFYYFQGKKHQYEIIRNAGQLDSVLASPYRLGILLSIDGGHSLGHSIYIDENITNLEEYSELMRKNIRRLKGLLPISDNTDEYIQTPILWISLAKNYENGLGGMANSWSRDEINVFGKVKAVNNGPSRLGKEIIEELTAREGRRILIDVKHMSYRFRKYYYQAIERASILGEKIPVVCSHCGISGLSWQQRNYKRKDDDNKNNTSYLNHWTQNLSEEDLVNIYKSGGLIGIPLDASVLGGQLALEEIRMSPEGSLQRKKAELHLFMANVLTVVQLVSKSSGYNPKRKSVWDIMALGSDFDNIKQPLTAYPDASYTAKLAEDIEAFLAQPENISSLFTSRQIEELMEGFSPEELTEKIMSKNAYDFIKKQLELQPKLTGPQAQK</sequence>
<proteinExistence type="predicted"/>
<evidence type="ECO:0000313" key="3">
    <source>
        <dbReference type="Proteomes" id="UP000007519"/>
    </source>
</evidence>
<evidence type="ECO:0008006" key="4">
    <source>
        <dbReference type="Google" id="ProtNLM"/>
    </source>
</evidence>
<dbReference type="AlphaFoldDB" id="H6KZX2"/>
<feature type="signal peptide" evidence="1">
    <location>
        <begin position="1"/>
        <end position="18"/>
    </location>
</feature>
<dbReference type="STRING" id="984262.SGRA_3251"/>
<dbReference type="Gene3D" id="3.20.20.140">
    <property type="entry name" value="Metal-dependent hydrolases"/>
    <property type="match status" value="1"/>
</dbReference>
<feature type="chain" id="PRO_5003604522" description="Membrane dipeptidase" evidence="1">
    <location>
        <begin position="19"/>
        <end position="550"/>
    </location>
</feature>
<dbReference type="OrthoDB" id="611177at2"/>
<evidence type="ECO:0000256" key="1">
    <source>
        <dbReference type="SAM" id="SignalP"/>
    </source>
</evidence>
<accession>H6KZX2</accession>
<dbReference type="Proteomes" id="UP000007519">
    <property type="component" value="Chromosome"/>
</dbReference>
<dbReference type="KEGG" id="sgn:SGRA_3251"/>
<keyword evidence="3" id="KW-1185">Reference proteome</keyword>
<dbReference type="eggNOG" id="COG2355">
    <property type="taxonomic scope" value="Bacteria"/>
</dbReference>
<dbReference type="HOGENOM" id="CLU_515689_0_0_10"/>
<gene>
    <name evidence="2" type="ordered locus">SGRA_3251</name>
</gene>
<dbReference type="SUPFAM" id="SSF51556">
    <property type="entry name" value="Metallo-dependent hydrolases"/>
    <property type="match status" value="1"/>
</dbReference>
<evidence type="ECO:0000313" key="2">
    <source>
        <dbReference type="EMBL" id="AFC25979.1"/>
    </source>
</evidence>
<keyword evidence="1" id="KW-0732">Signal</keyword>
<dbReference type="RefSeq" id="WP_015693574.1">
    <property type="nucleotide sequence ID" value="NC_016940.1"/>
</dbReference>
<protein>
    <recommendedName>
        <fullName evidence="4">Membrane dipeptidase</fullName>
    </recommendedName>
</protein>